<sequence>MNNNQTYEWNLEDLLQNKTLEEVYQQVLDLKTQMLKHYPNFLKSEADFKTWINFEDEREKQTNRLYNYVHNHLNTNVADAYFNEWNQKVSNLLFDWHNALADFNEIVLHNEQLIRSYLQKDLAPYTLRYEQIWRYKNHTLDKKSTELFNLMDRMTPGFDDIYSTFTNNDMVFEPIFDQNNYKYEIHSEADCFKYLKSEDECLRKQAYFSLHNAYVKNKASLTKMLYFNYLAYNQRAKAKNYKDYIHQATFEDEVHPELITFIYDQVKTYKPSVMSYEQARDTYLQHLLKKPQVDEWDKRITLYDKRIEYSVEDAKKMTLESLQVLGQEYIQAVQRAFDEQWVSWLPNKGKRSGAYSIGGIRGVDKYYILMNFDYSIESVQTIVHELGHSMHSMYANLNQPIFSDYKIFYAEIASVINEVLLNYYLLEKYKDDKKMRLLILDEMISGFFSTTTRQIIFSNFEWIANEKINNNEAFTEDMILQTYAQLNKEYAGKVMYDEKDTLYNLVNITPLRIPHFYAGNFYVYKYAIGQICALLAGDRIYKDHKNVDYLFAFLKSGGSKSPLETIKLLNVDLLDPQTWSEGINIVNQWISEYQILVEELIK</sequence>
<dbReference type="InterPro" id="IPR042088">
    <property type="entry name" value="OligoPept_F_C"/>
</dbReference>
<evidence type="ECO:0000259" key="7">
    <source>
        <dbReference type="Pfam" id="PF01432"/>
    </source>
</evidence>
<comment type="similarity">
    <text evidence="6">Belongs to the peptidase M3B family.</text>
</comment>
<protein>
    <recommendedName>
        <fullName evidence="6">Oligopeptidase F</fullName>
        <ecNumber evidence="6">3.4.24.-</ecNumber>
    </recommendedName>
</protein>
<dbReference type="InterPro" id="IPR004438">
    <property type="entry name" value="Peptidase_M3B"/>
</dbReference>
<keyword evidence="1 6" id="KW-0645">Protease</keyword>
<evidence type="ECO:0000256" key="3">
    <source>
        <dbReference type="ARBA" id="ARBA00022801"/>
    </source>
</evidence>
<dbReference type="Pfam" id="PF01432">
    <property type="entry name" value="Peptidase_M3"/>
    <property type="match status" value="1"/>
</dbReference>
<keyword evidence="4 6" id="KW-0862">Zinc</keyword>
<dbReference type="Gene3D" id="1.10.1370.20">
    <property type="entry name" value="Oligoendopeptidase f, C-terminal domain"/>
    <property type="match status" value="1"/>
</dbReference>
<proteinExistence type="inferred from homology"/>
<evidence type="ECO:0000313" key="10">
    <source>
        <dbReference type="Proteomes" id="UP001207252"/>
    </source>
</evidence>
<keyword evidence="2 6" id="KW-0479">Metal-binding</keyword>
<organism evidence="9 10">
    <name type="scientific">Ureaplasma zalophigenitalium</name>
    <dbReference type="NCBI Taxonomy" id="907723"/>
    <lineage>
        <taxon>Bacteria</taxon>
        <taxon>Bacillati</taxon>
        <taxon>Mycoplasmatota</taxon>
        <taxon>Mycoplasmoidales</taxon>
        <taxon>Mycoplasmoidaceae</taxon>
        <taxon>Ureaplasma</taxon>
    </lineage>
</organism>
<gene>
    <name evidence="9" type="primary">pepF</name>
    <name evidence="9" type="ORF">OF365_03030</name>
</gene>
<evidence type="ECO:0000256" key="1">
    <source>
        <dbReference type="ARBA" id="ARBA00022670"/>
    </source>
</evidence>
<keyword evidence="3 6" id="KW-0378">Hydrolase</keyword>
<evidence type="ECO:0000256" key="2">
    <source>
        <dbReference type="ARBA" id="ARBA00022723"/>
    </source>
</evidence>
<keyword evidence="10" id="KW-1185">Reference proteome</keyword>
<evidence type="ECO:0000313" key="9">
    <source>
        <dbReference type="EMBL" id="MCV3754339.1"/>
    </source>
</evidence>
<evidence type="ECO:0000259" key="8">
    <source>
        <dbReference type="Pfam" id="PF08439"/>
    </source>
</evidence>
<dbReference type="CDD" id="cd09608">
    <property type="entry name" value="M3B_PepF"/>
    <property type="match status" value="1"/>
</dbReference>
<dbReference type="RefSeq" id="WP_263818143.1">
    <property type="nucleotide sequence ID" value="NZ_JAOXHJ010000008.1"/>
</dbReference>
<comment type="cofactor">
    <cofactor evidence="6">
        <name>Zn(2+)</name>
        <dbReference type="ChEBI" id="CHEBI:29105"/>
    </cofactor>
    <text evidence="6">Binds 1 zinc ion.</text>
</comment>
<dbReference type="InterPro" id="IPR013647">
    <property type="entry name" value="OligopepF_N_dom"/>
</dbReference>
<keyword evidence="5 6" id="KW-0482">Metalloprotease</keyword>
<dbReference type="Gene3D" id="1.20.140.70">
    <property type="entry name" value="Oligopeptidase f, N-terminal domain"/>
    <property type="match status" value="1"/>
</dbReference>
<feature type="domain" description="Peptidase M3A/M3B catalytic" evidence="7">
    <location>
        <begin position="194"/>
        <end position="583"/>
    </location>
</feature>
<dbReference type="NCBIfam" id="TIGR00181">
    <property type="entry name" value="pepF"/>
    <property type="match status" value="1"/>
</dbReference>
<dbReference type="SUPFAM" id="SSF55486">
    <property type="entry name" value="Metalloproteases ('zincins'), catalytic domain"/>
    <property type="match status" value="1"/>
</dbReference>
<accession>A0ABT3BQ50</accession>
<name>A0ABT3BQ50_9BACT</name>
<evidence type="ECO:0000256" key="6">
    <source>
        <dbReference type="RuleBase" id="RU368091"/>
    </source>
</evidence>
<evidence type="ECO:0000256" key="5">
    <source>
        <dbReference type="ARBA" id="ARBA00023049"/>
    </source>
</evidence>
<feature type="domain" description="Oligopeptidase F N-terminal" evidence="8">
    <location>
        <begin position="105"/>
        <end position="172"/>
    </location>
</feature>
<dbReference type="EC" id="3.4.24.-" evidence="6"/>
<reference evidence="9 10" key="1">
    <citation type="journal article" date="2020" name="Int. J. Syst. Evol. Microbiol.">
        <title>Ureaplasma miroungigenitalium sp. nov. isolated from northern elephant seals (Mirounga angustirostris) and Ureaplasma zalophigenitalium sp. nov. isolated from California sea lions (Zalophus californianus).</title>
        <authorList>
            <person name="Volokhov D.V."/>
            <person name="Gulland F.M."/>
            <person name="Gao Y."/>
            <person name="Chizhikov V.E."/>
        </authorList>
    </citation>
    <scope>NUCLEOTIDE SEQUENCE [LARGE SCALE GENOMIC DNA]</scope>
    <source>
        <strain evidence="9 10">CSL7644-GEN</strain>
    </source>
</reference>
<comment type="function">
    <text evidence="6">Has oligopeptidase activity and degrades a variety of small bioactive peptides.</text>
</comment>
<comment type="caution">
    <text evidence="9">The sequence shown here is derived from an EMBL/GenBank/DDBJ whole genome shotgun (WGS) entry which is preliminary data.</text>
</comment>
<dbReference type="InterPro" id="IPR001567">
    <property type="entry name" value="Pept_M3A_M3B_dom"/>
</dbReference>
<dbReference type="Proteomes" id="UP001207252">
    <property type="component" value="Unassembled WGS sequence"/>
</dbReference>
<evidence type="ECO:0000256" key="4">
    <source>
        <dbReference type="ARBA" id="ARBA00022833"/>
    </source>
</evidence>
<dbReference type="Pfam" id="PF08439">
    <property type="entry name" value="Peptidase_M3_N"/>
    <property type="match status" value="1"/>
</dbReference>
<dbReference type="EMBL" id="JAOXHJ010000008">
    <property type="protein sequence ID" value="MCV3754339.1"/>
    <property type="molecule type" value="Genomic_DNA"/>
</dbReference>